<protein>
    <recommendedName>
        <fullName evidence="4">Embryo-specific protein ATS3B</fullName>
    </recommendedName>
</protein>
<dbReference type="InterPro" id="IPR036392">
    <property type="entry name" value="PLAT/LH2_dom_sf"/>
</dbReference>
<dbReference type="PANTHER" id="PTHR31718:SF32">
    <property type="entry name" value="EMBRYO-SPECIFIC PROTEIN ATS3B"/>
    <property type="match status" value="1"/>
</dbReference>
<organism evidence="2 3">
    <name type="scientific">Malus baccata</name>
    <name type="common">Siberian crab apple</name>
    <name type="synonym">Pyrus baccata</name>
    <dbReference type="NCBI Taxonomy" id="106549"/>
    <lineage>
        <taxon>Eukaryota</taxon>
        <taxon>Viridiplantae</taxon>
        <taxon>Streptophyta</taxon>
        <taxon>Embryophyta</taxon>
        <taxon>Tracheophyta</taxon>
        <taxon>Spermatophyta</taxon>
        <taxon>Magnoliopsida</taxon>
        <taxon>eudicotyledons</taxon>
        <taxon>Gunneridae</taxon>
        <taxon>Pentapetalae</taxon>
        <taxon>rosids</taxon>
        <taxon>fabids</taxon>
        <taxon>Rosales</taxon>
        <taxon>Rosaceae</taxon>
        <taxon>Amygdaloideae</taxon>
        <taxon>Maleae</taxon>
        <taxon>Malus</taxon>
    </lineage>
</organism>
<evidence type="ECO:0008006" key="4">
    <source>
        <dbReference type="Google" id="ProtNLM"/>
    </source>
</evidence>
<dbReference type="PANTHER" id="PTHR31718">
    <property type="entry name" value="PLAT DOMAIN-CONTAINING PROTEIN"/>
    <property type="match status" value="1"/>
</dbReference>
<dbReference type="InterPro" id="IPR010417">
    <property type="entry name" value="Embryo-specific_ATS3"/>
</dbReference>
<reference evidence="2 3" key="1">
    <citation type="journal article" date="2019" name="G3 (Bethesda)">
        <title>Sequencing of a Wild Apple (Malus baccata) Genome Unravels the Differences Between Cultivated and Wild Apple Species Regarding Disease Resistance and Cold Tolerance.</title>
        <authorList>
            <person name="Chen X."/>
        </authorList>
    </citation>
    <scope>NUCLEOTIDE SEQUENCE [LARGE SCALE GENOMIC DNA]</scope>
    <source>
        <strain evidence="3">cv. Shandingzi</strain>
        <tissue evidence="2">Leaves</tissue>
    </source>
</reference>
<dbReference type="STRING" id="106549.A0A540KHX3"/>
<accession>A0A540KHX3</accession>
<dbReference type="AlphaFoldDB" id="A0A540KHX3"/>
<evidence type="ECO:0000313" key="2">
    <source>
        <dbReference type="EMBL" id="TQD73835.1"/>
    </source>
</evidence>
<name>A0A540KHX3_MALBA</name>
<comment type="caution">
    <text evidence="2">The sequence shown here is derived from an EMBL/GenBank/DDBJ whole genome shotgun (WGS) entry which is preliminary data.</text>
</comment>
<evidence type="ECO:0000313" key="3">
    <source>
        <dbReference type="Proteomes" id="UP000315295"/>
    </source>
</evidence>
<dbReference type="EMBL" id="VIEB01001242">
    <property type="protein sequence ID" value="TQD73835.1"/>
    <property type="molecule type" value="Genomic_DNA"/>
</dbReference>
<dbReference type="CDD" id="cd00113">
    <property type="entry name" value="PLAT"/>
    <property type="match status" value="1"/>
</dbReference>
<dbReference type="Proteomes" id="UP000315295">
    <property type="component" value="Unassembled WGS sequence"/>
</dbReference>
<keyword evidence="3" id="KW-1185">Reference proteome</keyword>
<gene>
    <name evidence="2" type="ORF">C1H46_040638</name>
</gene>
<sequence length="183" mass="20407">MFGAPFLLLQVCFLFTLSEAKLSIIQPEAAAKDFNVSNIPNAGTCSYTAIITTSCSSTRYTRDQISISFGDAYGNQIYAARLDDPSSRTFELCSTDTFDIYGPCAYQICYLYLYRTGPDGWKPENVKISGHNSRAVTFTYNTFIPNDLWYGFNWCNAAPSSAQKSVQRWPVFAIAGLLVFLIL</sequence>
<proteinExistence type="predicted"/>
<feature type="chain" id="PRO_5022064846" description="Embryo-specific protein ATS3B" evidence="1">
    <location>
        <begin position="21"/>
        <end position="183"/>
    </location>
</feature>
<evidence type="ECO:0000256" key="1">
    <source>
        <dbReference type="SAM" id="SignalP"/>
    </source>
</evidence>
<dbReference type="Gene3D" id="2.60.60.20">
    <property type="entry name" value="PLAT/LH2 domain"/>
    <property type="match status" value="1"/>
</dbReference>
<dbReference type="Pfam" id="PF06232">
    <property type="entry name" value="ATS3"/>
    <property type="match status" value="1"/>
</dbReference>
<feature type="signal peptide" evidence="1">
    <location>
        <begin position="1"/>
        <end position="20"/>
    </location>
</feature>
<keyword evidence="1" id="KW-0732">Signal</keyword>
<dbReference type="SUPFAM" id="SSF49723">
    <property type="entry name" value="Lipase/lipooxygenase domain (PLAT/LH2 domain)"/>
    <property type="match status" value="1"/>
</dbReference>